<proteinExistence type="predicted"/>
<evidence type="ECO:0000313" key="1">
    <source>
        <dbReference type="EMBL" id="KOX71487.1"/>
    </source>
</evidence>
<accession>A0A0M8ZUY6</accession>
<gene>
    <name evidence="1" type="ORF">WN51_03794</name>
</gene>
<reference evidence="1 2" key="1">
    <citation type="submission" date="2015-07" db="EMBL/GenBank/DDBJ databases">
        <title>The genome of Melipona quadrifasciata.</title>
        <authorList>
            <person name="Pan H."/>
            <person name="Kapheim K."/>
        </authorList>
    </citation>
    <scope>NUCLEOTIDE SEQUENCE [LARGE SCALE GENOMIC DNA]</scope>
    <source>
        <strain evidence="1">0111107301</strain>
        <tissue evidence="1">Whole body</tissue>
    </source>
</reference>
<dbReference type="Proteomes" id="UP000053105">
    <property type="component" value="Unassembled WGS sequence"/>
</dbReference>
<protein>
    <submittedName>
        <fullName evidence="1">Uncharacterized protein</fullName>
    </submittedName>
</protein>
<organism evidence="1 2">
    <name type="scientific">Melipona quadrifasciata</name>
    <dbReference type="NCBI Taxonomy" id="166423"/>
    <lineage>
        <taxon>Eukaryota</taxon>
        <taxon>Metazoa</taxon>
        <taxon>Ecdysozoa</taxon>
        <taxon>Arthropoda</taxon>
        <taxon>Hexapoda</taxon>
        <taxon>Insecta</taxon>
        <taxon>Pterygota</taxon>
        <taxon>Neoptera</taxon>
        <taxon>Endopterygota</taxon>
        <taxon>Hymenoptera</taxon>
        <taxon>Apocrita</taxon>
        <taxon>Aculeata</taxon>
        <taxon>Apoidea</taxon>
        <taxon>Anthophila</taxon>
        <taxon>Apidae</taxon>
        <taxon>Melipona</taxon>
    </lineage>
</organism>
<evidence type="ECO:0000313" key="2">
    <source>
        <dbReference type="Proteomes" id="UP000053105"/>
    </source>
</evidence>
<sequence length="113" mass="12826">MKILGRSIDRKMLKAKTSAPVVNGWKEFWRKFYDDSMTVCTRTVLEDFDSCGIFDSLGSFKSFDSPEGFHSVEIPEDFYSLGCLEVVILIVLEDFDSCGIFEDLDSLGSPKKF</sequence>
<keyword evidence="2" id="KW-1185">Reference proteome</keyword>
<dbReference type="EMBL" id="KQ435836">
    <property type="protein sequence ID" value="KOX71487.1"/>
    <property type="molecule type" value="Genomic_DNA"/>
</dbReference>
<dbReference type="AlphaFoldDB" id="A0A0M8ZUY6"/>
<dbReference type="OrthoDB" id="10609548at2759"/>
<name>A0A0M8ZUY6_9HYME</name>